<evidence type="ECO:0000256" key="6">
    <source>
        <dbReference type="ARBA" id="ARBA00039017"/>
    </source>
</evidence>
<dbReference type="AlphaFoldDB" id="A0A9Q8Z5H6"/>
<evidence type="ECO:0000313" key="11">
    <source>
        <dbReference type="Proteomes" id="UP001056012"/>
    </source>
</evidence>
<dbReference type="GO" id="GO:0019363">
    <property type="term" value="P:pyridine nucleotide biosynthetic process"/>
    <property type="evidence" value="ECO:0007669"/>
    <property type="project" value="UniProtKB-KW"/>
</dbReference>
<evidence type="ECO:0000256" key="4">
    <source>
        <dbReference type="ARBA" id="ARBA00022801"/>
    </source>
</evidence>
<protein>
    <recommendedName>
        <fullName evidence="6">nicotinamidase</fullName>
        <ecNumber evidence="6">3.5.1.19</ecNumber>
    </recommendedName>
    <alternativeName>
        <fullName evidence="7">Nicotinamide deamidase</fullName>
    </alternativeName>
</protein>
<dbReference type="InterPro" id="IPR000868">
    <property type="entry name" value="Isochorismatase-like_dom"/>
</dbReference>
<evidence type="ECO:0000256" key="1">
    <source>
        <dbReference type="ARBA" id="ARBA00006336"/>
    </source>
</evidence>
<evidence type="ECO:0000256" key="2">
    <source>
        <dbReference type="ARBA" id="ARBA00022642"/>
    </source>
</evidence>
<reference evidence="10" key="1">
    <citation type="submission" date="2021-12" db="EMBL/GenBank/DDBJ databases">
        <title>Curvularia clavata genome.</title>
        <authorList>
            <person name="Cao Y."/>
        </authorList>
    </citation>
    <scope>NUCLEOTIDE SEQUENCE</scope>
    <source>
        <strain evidence="10">Yc1106</strain>
    </source>
</reference>
<dbReference type="EMBL" id="CP089275">
    <property type="protein sequence ID" value="USP76201.1"/>
    <property type="molecule type" value="Genomic_DNA"/>
</dbReference>
<evidence type="ECO:0000256" key="3">
    <source>
        <dbReference type="ARBA" id="ARBA00022723"/>
    </source>
</evidence>
<evidence type="ECO:0000256" key="7">
    <source>
        <dbReference type="ARBA" id="ARBA00043224"/>
    </source>
</evidence>
<dbReference type="PANTHER" id="PTHR11080">
    <property type="entry name" value="PYRAZINAMIDASE/NICOTINAMIDASE"/>
    <property type="match status" value="1"/>
</dbReference>
<evidence type="ECO:0000259" key="9">
    <source>
        <dbReference type="Pfam" id="PF00857"/>
    </source>
</evidence>
<keyword evidence="11" id="KW-1185">Reference proteome</keyword>
<dbReference type="VEuPathDB" id="FungiDB:yc1106_03475"/>
<feature type="region of interest" description="Disordered" evidence="8">
    <location>
        <begin position="225"/>
        <end position="248"/>
    </location>
</feature>
<feature type="compositionally biased region" description="Basic and acidic residues" evidence="8">
    <location>
        <begin position="230"/>
        <end position="248"/>
    </location>
</feature>
<dbReference type="InterPro" id="IPR036380">
    <property type="entry name" value="Isochorismatase-like_sf"/>
</dbReference>
<dbReference type="SUPFAM" id="SSF52499">
    <property type="entry name" value="Isochorismatase-like hydrolases"/>
    <property type="match status" value="1"/>
</dbReference>
<evidence type="ECO:0000256" key="5">
    <source>
        <dbReference type="ARBA" id="ARBA00037900"/>
    </source>
</evidence>
<dbReference type="InterPro" id="IPR052347">
    <property type="entry name" value="Isochorismatase_Nicotinamidase"/>
</dbReference>
<dbReference type="GO" id="GO:0046872">
    <property type="term" value="F:metal ion binding"/>
    <property type="evidence" value="ECO:0007669"/>
    <property type="project" value="UniProtKB-KW"/>
</dbReference>
<comment type="similarity">
    <text evidence="1">Belongs to the isochorismatase family.</text>
</comment>
<dbReference type="Gene3D" id="3.40.50.850">
    <property type="entry name" value="Isochorismatase-like"/>
    <property type="match status" value="1"/>
</dbReference>
<name>A0A9Q8Z5H6_CURCL</name>
<dbReference type="Proteomes" id="UP001056012">
    <property type="component" value="Chromosome 2"/>
</dbReference>
<dbReference type="GO" id="GO:0008936">
    <property type="term" value="F:nicotinamidase activity"/>
    <property type="evidence" value="ECO:0007669"/>
    <property type="project" value="UniProtKB-EC"/>
</dbReference>
<dbReference type="PANTHER" id="PTHR11080:SF2">
    <property type="entry name" value="LD05707P"/>
    <property type="match status" value="1"/>
</dbReference>
<dbReference type="Pfam" id="PF00857">
    <property type="entry name" value="Isochorismatase"/>
    <property type="match status" value="1"/>
</dbReference>
<evidence type="ECO:0000256" key="8">
    <source>
        <dbReference type="SAM" id="MobiDB-lite"/>
    </source>
</evidence>
<dbReference type="OrthoDB" id="3341310at2759"/>
<accession>A0A9Q8Z5H6</accession>
<dbReference type="EC" id="3.5.1.19" evidence="6"/>
<feature type="domain" description="Isochorismatase-like" evidence="9">
    <location>
        <begin position="6"/>
        <end position="217"/>
    </location>
</feature>
<evidence type="ECO:0000313" key="10">
    <source>
        <dbReference type="EMBL" id="USP76201.1"/>
    </source>
</evidence>
<comment type="pathway">
    <text evidence="5">Cofactor biosynthesis; nicotinate biosynthesis; nicotinate from nicotinamide: step 1/1.</text>
</comment>
<keyword evidence="3" id="KW-0479">Metal-binding</keyword>
<sequence>MSFTPALVIVDVQEDFCPPSGALAVAGGRDIVPAINEFLDYPFALKVATKDSHPQDHISFASNHPSPNNKPFESVISIANPHNPEEKQETRLWPDHCIQGTKGAELLPELHTTKVDHIVEKGQDKRVEMYSAFADPFKSPCVAKSGLAETLRKAGITDVYVVGLAADYCVRYTAIDAQKEGFKTWVVGEATKAVDPSSMEAVLKEYEQHGVKVISKDDVQMLKVKKLPRKTPEQSAKDADKAGESVLD</sequence>
<dbReference type="CDD" id="cd01011">
    <property type="entry name" value="nicotinamidase"/>
    <property type="match status" value="1"/>
</dbReference>
<keyword evidence="4" id="KW-0378">Hydrolase</keyword>
<keyword evidence="2" id="KW-0662">Pyridine nucleotide biosynthesis</keyword>
<organism evidence="10 11">
    <name type="scientific">Curvularia clavata</name>
    <dbReference type="NCBI Taxonomy" id="95742"/>
    <lineage>
        <taxon>Eukaryota</taxon>
        <taxon>Fungi</taxon>
        <taxon>Dikarya</taxon>
        <taxon>Ascomycota</taxon>
        <taxon>Pezizomycotina</taxon>
        <taxon>Dothideomycetes</taxon>
        <taxon>Pleosporomycetidae</taxon>
        <taxon>Pleosporales</taxon>
        <taxon>Pleosporineae</taxon>
        <taxon>Pleosporaceae</taxon>
        <taxon>Curvularia</taxon>
    </lineage>
</organism>
<proteinExistence type="inferred from homology"/>
<gene>
    <name evidence="10" type="ORF">yc1106_03475</name>
</gene>